<organism evidence="1">
    <name type="scientific">hydrothermal vent metagenome</name>
    <dbReference type="NCBI Taxonomy" id="652676"/>
    <lineage>
        <taxon>unclassified sequences</taxon>
        <taxon>metagenomes</taxon>
        <taxon>ecological metagenomes</taxon>
    </lineage>
</organism>
<name>A0A3B0V5U8_9ZZZZ</name>
<evidence type="ECO:0000313" key="1">
    <source>
        <dbReference type="EMBL" id="VAW27326.1"/>
    </source>
</evidence>
<evidence type="ECO:0008006" key="2">
    <source>
        <dbReference type="Google" id="ProtNLM"/>
    </source>
</evidence>
<protein>
    <recommendedName>
        <fullName evidence="2">TonB-dependent receptor</fullName>
    </recommendedName>
</protein>
<dbReference type="Pfam" id="PF13715">
    <property type="entry name" value="CarbopepD_reg_2"/>
    <property type="match status" value="1"/>
</dbReference>
<accession>A0A3B0V5U8</accession>
<dbReference type="SUPFAM" id="SSF49464">
    <property type="entry name" value="Carboxypeptidase regulatory domain-like"/>
    <property type="match status" value="1"/>
</dbReference>
<gene>
    <name evidence="1" type="ORF">MNBD_BACTEROID06-917</name>
</gene>
<dbReference type="InterPro" id="IPR008969">
    <property type="entry name" value="CarboxyPept-like_regulatory"/>
</dbReference>
<feature type="non-terminal residue" evidence="1">
    <location>
        <position position="85"/>
    </location>
</feature>
<dbReference type="Gene3D" id="2.60.40.1120">
    <property type="entry name" value="Carboxypeptidase-like, regulatory domain"/>
    <property type="match status" value="1"/>
</dbReference>
<proteinExistence type="predicted"/>
<dbReference type="AlphaFoldDB" id="A0A3B0V5U8"/>
<dbReference type="EMBL" id="UOES01000217">
    <property type="protein sequence ID" value="VAW27326.1"/>
    <property type="molecule type" value="Genomic_DNA"/>
</dbReference>
<reference evidence="1" key="1">
    <citation type="submission" date="2018-06" db="EMBL/GenBank/DDBJ databases">
        <authorList>
            <person name="Zhirakovskaya E."/>
        </authorList>
    </citation>
    <scope>NUCLEOTIDE SEQUENCE</scope>
</reference>
<sequence>MSKLLIGFLLAPWLCYGQNLILKGTITDAKNGTLLPYAYVQVKGKALGTVTNNEGYFKLTVPKTLQNELLVFSYVGYVTQETRAS</sequence>